<comment type="subcellular location">
    <subcellularLocation>
        <location evidence="1 7">Cell membrane</location>
        <topology evidence="1 7">Multi-pass membrane protein</topology>
    </subcellularLocation>
</comment>
<dbReference type="CDD" id="cd06261">
    <property type="entry name" value="TM_PBP2"/>
    <property type="match status" value="1"/>
</dbReference>
<dbReference type="KEGG" id="pprt:ET464_07815"/>
<evidence type="ECO:0000256" key="5">
    <source>
        <dbReference type="ARBA" id="ARBA00022989"/>
    </source>
</evidence>
<comment type="similarity">
    <text evidence="7">Belongs to the binding-protein-dependent transport system permease family.</text>
</comment>
<dbReference type="Gene3D" id="1.10.3720.10">
    <property type="entry name" value="MetI-like"/>
    <property type="match status" value="1"/>
</dbReference>
<keyword evidence="6 7" id="KW-0472">Membrane</keyword>
<evidence type="ECO:0000259" key="8">
    <source>
        <dbReference type="PROSITE" id="PS50928"/>
    </source>
</evidence>
<keyword evidence="5 7" id="KW-1133">Transmembrane helix</keyword>
<dbReference type="PANTHER" id="PTHR43744:SF12">
    <property type="entry name" value="ABC TRANSPORTER PERMEASE PROTEIN MG189-RELATED"/>
    <property type="match status" value="1"/>
</dbReference>
<dbReference type="Proteomes" id="UP000293568">
    <property type="component" value="Chromosome"/>
</dbReference>
<evidence type="ECO:0000256" key="3">
    <source>
        <dbReference type="ARBA" id="ARBA00022475"/>
    </source>
</evidence>
<dbReference type="EMBL" id="CP035492">
    <property type="protein sequence ID" value="QAY66323.1"/>
    <property type="molecule type" value="Genomic_DNA"/>
</dbReference>
<name>A0A4P6EVX2_9BACL</name>
<protein>
    <submittedName>
        <fullName evidence="9">Carbohydrate ABC transporter permease</fullName>
    </submittedName>
</protein>
<feature type="transmembrane region" description="Helical" evidence="7">
    <location>
        <begin position="191"/>
        <end position="212"/>
    </location>
</feature>
<evidence type="ECO:0000313" key="10">
    <source>
        <dbReference type="Proteomes" id="UP000293568"/>
    </source>
</evidence>
<reference evidence="9 10" key="1">
    <citation type="submission" date="2019-01" db="EMBL/GenBank/DDBJ databases">
        <title>Genome sequencing of strain FW100M-2.</title>
        <authorList>
            <person name="Heo J."/>
            <person name="Kim S.-J."/>
            <person name="Kim J.-S."/>
            <person name="Hong S.-B."/>
            <person name="Kwon S.-W."/>
        </authorList>
    </citation>
    <scope>NUCLEOTIDE SEQUENCE [LARGE SCALE GENOMIC DNA]</scope>
    <source>
        <strain evidence="9 10">FW100M-2</strain>
    </source>
</reference>
<dbReference type="PROSITE" id="PS50928">
    <property type="entry name" value="ABC_TM1"/>
    <property type="match status" value="1"/>
</dbReference>
<feature type="transmembrane region" description="Helical" evidence="7">
    <location>
        <begin position="137"/>
        <end position="154"/>
    </location>
</feature>
<keyword evidence="2 7" id="KW-0813">Transport</keyword>
<evidence type="ECO:0000256" key="6">
    <source>
        <dbReference type="ARBA" id="ARBA00023136"/>
    </source>
</evidence>
<dbReference type="AlphaFoldDB" id="A0A4P6EVX2"/>
<evidence type="ECO:0000256" key="7">
    <source>
        <dbReference type="RuleBase" id="RU363032"/>
    </source>
</evidence>
<dbReference type="SUPFAM" id="SSF161098">
    <property type="entry name" value="MetI-like"/>
    <property type="match status" value="1"/>
</dbReference>
<sequence>MRKKTDAGAIAAHIVLLAGLLGVALPFVWMVVSSFKSLPEFYSFHFLPKHWTTEAYRFIFSETEYVRWYGNSFIVGIAVTVSEVFFASLVGYTLAKYRFRGNKIVFYLILSTMMIPIELLVIPWYVLSADLGWVDTYWGIMFPGIMSAFGVFLMRQFMYAVPDDLLEAARIDGMGDFSIFIKIALPQVKQALAALGILSFLGNWNAYLWPVIVISDENMRTLPVGMSLFSTADAGGLQWNLIMAMSTLAVIPIVIVYFIFQKRIVEGISLTGMKG</sequence>
<keyword evidence="3" id="KW-1003">Cell membrane</keyword>
<dbReference type="GO" id="GO:0055085">
    <property type="term" value="P:transmembrane transport"/>
    <property type="evidence" value="ECO:0007669"/>
    <property type="project" value="InterPro"/>
</dbReference>
<feature type="transmembrane region" description="Helical" evidence="7">
    <location>
        <begin position="237"/>
        <end position="260"/>
    </location>
</feature>
<proteinExistence type="inferred from homology"/>
<dbReference type="Pfam" id="PF00528">
    <property type="entry name" value="BPD_transp_1"/>
    <property type="match status" value="1"/>
</dbReference>
<feature type="domain" description="ABC transmembrane type-1" evidence="8">
    <location>
        <begin position="69"/>
        <end position="260"/>
    </location>
</feature>
<dbReference type="PANTHER" id="PTHR43744">
    <property type="entry name" value="ABC TRANSPORTER PERMEASE PROTEIN MG189-RELATED-RELATED"/>
    <property type="match status" value="1"/>
</dbReference>
<keyword evidence="4 7" id="KW-0812">Transmembrane</keyword>
<feature type="transmembrane region" description="Helical" evidence="7">
    <location>
        <begin position="104"/>
        <end position="125"/>
    </location>
</feature>
<evidence type="ECO:0000256" key="2">
    <source>
        <dbReference type="ARBA" id="ARBA00022448"/>
    </source>
</evidence>
<evidence type="ECO:0000256" key="1">
    <source>
        <dbReference type="ARBA" id="ARBA00004651"/>
    </source>
</evidence>
<feature type="transmembrane region" description="Helical" evidence="7">
    <location>
        <begin position="7"/>
        <end position="32"/>
    </location>
</feature>
<organism evidence="9 10">
    <name type="scientific">Paenibacillus protaetiae</name>
    <dbReference type="NCBI Taxonomy" id="2509456"/>
    <lineage>
        <taxon>Bacteria</taxon>
        <taxon>Bacillati</taxon>
        <taxon>Bacillota</taxon>
        <taxon>Bacilli</taxon>
        <taxon>Bacillales</taxon>
        <taxon>Paenibacillaceae</taxon>
        <taxon>Paenibacillus</taxon>
    </lineage>
</organism>
<gene>
    <name evidence="9" type="ORF">ET464_07815</name>
</gene>
<dbReference type="GO" id="GO:0005886">
    <property type="term" value="C:plasma membrane"/>
    <property type="evidence" value="ECO:0007669"/>
    <property type="project" value="UniProtKB-SubCell"/>
</dbReference>
<evidence type="ECO:0000256" key="4">
    <source>
        <dbReference type="ARBA" id="ARBA00022692"/>
    </source>
</evidence>
<dbReference type="InterPro" id="IPR035906">
    <property type="entry name" value="MetI-like_sf"/>
</dbReference>
<evidence type="ECO:0000313" key="9">
    <source>
        <dbReference type="EMBL" id="QAY66323.1"/>
    </source>
</evidence>
<dbReference type="RefSeq" id="WP_129439787.1">
    <property type="nucleotide sequence ID" value="NZ_CP035492.1"/>
</dbReference>
<keyword evidence="10" id="KW-1185">Reference proteome</keyword>
<dbReference type="InterPro" id="IPR000515">
    <property type="entry name" value="MetI-like"/>
</dbReference>
<accession>A0A4P6EVX2</accession>
<dbReference type="OrthoDB" id="9771544at2"/>
<feature type="transmembrane region" description="Helical" evidence="7">
    <location>
        <begin position="68"/>
        <end position="92"/>
    </location>
</feature>